<comment type="caution">
    <text evidence="2">The sequence shown here is derived from an EMBL/GenBank/DDBJ whole genome shotgun (WGS) entry which is preliminary data.</text>
</comment>
<feature type="region of interest" description="Disordered" evidence="1">
    <location>
        <begin position="1"/>
        <end position="23"/>
    </location>
</feature>
<dbReference type="EMBL" id="QGKW02000717">
    <property type="protein sequence ID" value="KAF2595687.1"/>
    <property type="molecule type" value="Genomic_DNA"/>
</dbReference>
<proteinExistence type="predicted"/>
<reference evidence="2" key="1">
    <citation type="submission" date="2019-12" db="EMBL/GenBank/DDBJ databases">
        <title>Genome sequencing and annotation of Brassica cretica.</title>
        <authorList>
            <person name="Studholme D.J."/>
            <person name="Sarris P.F."/>
        </authorList>
    </citation>
    <scope>NUCLEOTIDE SEQUENCE</scope>
    <source>
        <strain evidence="2">PFS-001/15</strain>
        <tissue evidence="2">Leaf</tissue>
    </source>
</reference>
<organism evidence="2 3">
    <name type="scientific">Brassica cretica</name>
    <name type="common">Mustard</name>
    <dbReference type="NCBI Taxonomy" id="69181"/>
    <lineage>
        <taxon>Eukaryota</taxon>
        <taxon>Viridiplantae</taxon>
        <taxon>Streptophyta</taxon>
        <taxon>Embryophyta</taxon>
        <taxon>Tracheophyta</taxon>
        <taxon>Spermatophyta</taxon>
        <taxon>Magnoliopsida</taxon>
        <taxon>eudicotyledons</taxon>
        <taxon>Gunneridae</taxon>
        <taxon>Pentapetalae</taxon>
        <taxon>rosids</taxon>
        <taxon>malvids</taxon>
        <taxon>Brassicales</taxon>
        <taxon>Brassicaceae</taxon>
        <taxon>Brassiceae</taxon>
        <taxon>Brassica</taxon>
    </lineage>
</organism>
<name>A0A8S9KPN3_BRACR</name>
<gene>
    <name evidence="2" type="ORF">F2Q68_00007714</name>
</gene>
<evidence type="ECO:0000313" key="2">
    <source>
        <dbReference type="EMBL" id="KAF2595687.1"/>
    </source>
</evidence>
<feature type="compositionally biased region" description="Polar residues" evidence="1">
    <location>
        <begin position="1"/>
        <end position="13"/>
    </location>
</feature>
<dbReference type="AlphaFoldDB" id="A0A8S9KPN3"/>
<dbReference type="Proteomes" id="UP000712281">
    <property type="component" value="Unassembled WGS sequence"/>
</dbReference>
<accession>A0A8S9KPN3</accession>
<evidence type="ECO:0000313" key="3">
    <source>
        <dbReference type="Proteomes" id="UP000712281"/>
    </source>
</evidence>
<protein>
    <submittedName>
        <fullName evidence="2">Uncharacterized protein</fullName>
    </submittedName>
</protein>
<evidence type="ECO:0000256" key="1">
    <source>
        <dbReference type="SAM" id="MobiDB-lite"/>
    </source>
</evidence>
<sequence length="90" mass="9702">MSRNFPTMKSSHTGVELERTSSGISTERTPSLFEIATSYFFRTLLSCATEAQLGGTGFAATNDTDLPTEEPSSPIYFSLVTLVGPAHPKL</sequence>